<dbReference type="EMBL" id="WNBM01000002">
    <property type="protein sequence ID" value="MTT75797.1"/>
    <property type="molecule type" value="Genomic_DNA"/>
</dbReference>
<dbReference type="EMBL" id="WNBW01000002">
    <property type="protein sequence ID" value="MTU03859.1"/>
    <property type="molecule type" value="Genomic_DNA"/>
</dbReference>
<evidence type="ECO:0000256" key="6">
    <source>
        <dbReference type="ARBA" id="ARBA00023136"/>
    </source>
</evidence>
<evidence type="ECO:0000313" key="12">
    <source>
        <dbReference type="Proteomes" id="UP000484547"/>
    </source>
</evidence>
<dbReference type="GO" id="GO:0055085">
    <property type="term" value="P:transmembrane transport"/>
    <property type="evidence" value="ECO:0007669"/>
    <property type="project" value="InterPro"/>
</dbReference>
<comment type="caution">
    <text evidence="9">The sequence shown here is derived from an EMBL/GenBank/DDBJ whole genome shotgun (WGS) entry which is preliminary data.</text>
</comment>
<keyword evidence="3" id="KW-1003">Cell membrane</keyword>
<dbReference type="PROSITE" id="PS50928">
    <property type="entry name" value="ABC_TM1"/>
    <property type="match status" value="1"/>
</dbReference>
<evidence type="ECO:0000313" key="10">
    <source>
        <dbReference type="EMBL" id="MTU03859.1"/>
    </source>
</evidence>
<dbReference type="OrthoDB" id="8557224at2"/>
<evidence type="ECO:0000256" key="1">
    <source>
        <dbReference type="ARBA" id="ARBA00004651"/>
    </source>
</evidence>
<dbReference type="PANTHER" id="PTHR30043">
    <property type="entry name" value="PHOSPHONATES TRANSPORT SYSTEM PERMEASE PROTEIN"/>
    <property type="match status" value="1"/>
</dbReference>
<evidence type="ECO:0000256" key="2">
    <source>
        <dbReference type="ARBA" id="ARBA00022448"/>
    </source>
</evidence>
<evidence type="ECO:0000313" key="11">
    <source>
        <dbReference type="Proteomes" id="UP000443070"/>
    </source>
</evidence>
<reference evidence="11 12" key="1">
    <citation type="journal article" date="2019" name="Nat. Med.">
        <title>A library of human gut bacterial isolates paired with longitudinal multiomics data enables mechanistic microbiome research.</title>
        <authorList>
            <person name="Poyet M."/>
            <person name="Groussin M."/>
            <person name="Gibbons S.M."/>
            <person name="Avila-Pacheco J."/>
            <person name="Jiang X."/>
            <person name="Kearney S.M."/>
            <person name="Perrotta A.R."/>
            <person name="Berdy B."/>
            <person name="Zhao S."/>
            <person name="Lieberman T.D."/>
            <person name="Swanson P.K."/>
            <person name="Smith M."/>
            <person name="Roesemann S."/>
            <person name="Alexander J.E."/>
            <person name="Rich S.A."/>
            <person name="Livny J."/>
            <person name="Vlamakis H."/>
            <person name="Clish C."/>
            <person name="Bullock K."/>
            <person name="Deik A."/>
            <person name="Scott J."/>
            <person name="Pierce K.A."/>
            <person name="Xavier R.J."/>
            <person name="Alm E.J."/>
        </authorList>
    </citation>
    <scope>NUCLEOTIDE SEQUENCE [LARGE SCALE GENOMIC DNA]</scope>
    <source>
        <strain evidence="9 12">BIOML-A13</strain>
        <strain evidence="10 11">BIOML-A3</strain>
    </source>
</reference>
<dbReference type="RefSeq" id="WP_155163867.1">
    <property type="nucleotide sequence ID" value="NZ_CAUAXJ010000002.1"/>
</dbReference>
<keyword evidence="6 7" id="KW-0472">Membrane</keyword>
<dbReference type="CDD" id="cd06261">
    <property type="entry name" value="TM_PBP2"/>
    <property type="match status" value="1"/>
</dbReference>
<dbReference type="AlphaFoldDB" id="A0A7X3BV52"/>
<feature type="domain" description="ABC transmembrane type-1" evidence="8">
    <location>
        <begin position="85"/>
        <end position="268"/>
    </location>
</feature>
<dbReference type="PANTHER" id="PTHR30043:SF1">
    <property type="entry name" value="ABC TRANSPORT SYSTEM PERMEASE PROTEIN P69"/>
    <property type="match status" value="1"/>
</dbReference>
<dbReference type="Proteomes" id="UP000484547">
    <property type="component" value="Unassembled WGS sequence"/>
</dbReference>
<evidence type="ECO:0000259" key="8">
    <source>
        <dbReference type="PROSITE" id="PS50928"/>
    </source>
</evidence>
<dbReference type="SUPFAM" id="SSF161098">
    <property type="entry name" value="MetI-like"/>
    <property type="match status" value="1"/>
</dbReference>
<protein>
    <submittedName>
        <fullName evidence="9">ABC transporter permease subunit</fullName>
    </submittedName>
</protein>
<feature type="transmembrane region" description="Helical" evidence="7">
    <location>
        <begin position="248"/>
        <end position="268"/>
    </location>
</feature>
<dbReference type="GO" id="GO:0005886">
    <property type="term" value="C:plasma membrane"/>
    <property type="evidence" value="ECO:0007669"/>
    <property type="project" value="UniProtKB-SubCell"/>
</dbReference>
<keyword evidence="4 7" id="KW-0812">Transmembrane</keyword>
<dbReference type="Gene3D" id="1.10.3720.10">
    <property type="entry name" value="MetI-like"/>
    <property type="match status" value="1"/>
</dbReference>
<keyword evidence="5 7" id="KW-1133">Transmembrane helix</keyword>
<evidence type="ECO:0000313" key="9">
    <source>
        <dbReference type="EMBL" id="MTT75797.1"/>
    </source>
</evidence>
<organism evidence="9 12">
    <name type="scientific">Phascolarctobacterium faecium</name>
    <dbReference type="NCBI Taxonomy" id="33025"/>
    <lineage>
        <taxon>Bacteria</taxon>
        <taxon>Bacillati</taxon>
        <taxon>Bacillota</taxon>
        <taxon>Negativicutes</taxon>
        <taxon>Acidaminococcales</taxon>
        <taxon>Acidaminococcaceae</taxon>
        <taxon>Phascolarctobacterium</taxon>
    </lineage>
</organism>
<feature type="transmembrane region" description="Helical" evidence="7">
    <location>
        <begin position="31"/>
        <end position="49"/>
    </location>
</feature>
<dbReference type="Proteomes" id="UP000443070">
    <property type="component" value="Unassembled WGS sequence"/>
</dbReference>
<gene>
    <name evidence="9" type="ORF">GMD11_05875</name>
    <name evidence="10" type="ORF">GMD18_05520</name>
</gene>
<evidence type="ECO:0000256" key="5">
    <source>
        <dbReference type="ARBA" id="ARBA00022989"/>
    </source>
</evidence>
<keyword evidence="2 7" id="KW-0813">Transport</keyword>
<sequence>MEQTFVQARVQCLEFSNGRIRVARSGQDSELRWFLAAVTVVSIVALYYLQLDWLKLISRLPDLGKTFGLLALLDFHDFGLTLEAFSQTVAITVLATIYSVLLGLLLAAFGARNLMKNKFVTYALSAFFTFLRAVPTPVWVLLALVCLGLGPAAGIVGLCVHATAFFARAFTQSFEDVPEEVIEALEATGASKLHIFLSAILPAAASQIMAWTGLRFEINFSESAILGMIGAGGIGFAIANNIQGYQFGAAGLAIVLVFVFAYCVELVFTTIKKNYI</sequence>
<feature type="transmembrane region" description="Helical" evidence="7">
    <location>
        <begin position="224"/>
        <end position="242"/>
    </location>
</feature>
<name>A0A7X3BV52_9FIRM</name>
<evidence type="ECO:0000256" key="7">
    <source>
        <dbReference type="RuleBase" id="RU363032"/>
    </source>
</evidence>
<dbReference type="InterPro" id="IPR000515">
    <property type="entry name" value="MetI-like"/>
</dbReference>
<feature type="transmembrane region" description="Helical" evidence="7">
    <location>
        <begin position="141"/>
        <end position="167"/>
    </location>
</feature>
<keyword evidence="11" id="KW-1185">Reference proteome</keyword>
<comment type="subcellular location">
    <subcellularLocation>
        <location evidence="1 7">Cell membrane</location>
        <topology evidence="1 7">Multi-pass membrane protein</topology>
    </subcellularLocation>
</comment>
<comment type="similarity">
    <text evidence="7">Belongs to the binding-protein-dependent transport system permease family.</text>
</comment>
<evidence type="ECO:0000256" key="4">
    <source>
        <dbReference type="ARBA" id="ARBA00022692"/>
    </source>
</evidence>
<proteinExistence type="inferred from homology"/>
<evidence type="ECO:0000256" key="3">
    <source>
        <dbReference type="ARBA" id="ARBA00022475"/>
    </source>
</evidence>
<feature type="transmembrane region" description="Helical" evidence="7">
    <location>
        <begin position="84"/>
        <end position="107"/>
    </location>
</feature>
<feature type="transmembrane region" description="Helical" evidence="7">
    <location>
        <begin position="119"/>
        <end position="135"/>
    </location>
</feature>
<accession>A0A7X3BV52</accession>
<dbReference type="InterPro" id="IPR035906">
    <property type="entry name" value="MetI-like_sf"/>
</dbReference>
<dbReference type="Pfam" id="PF00528">
    <property type="entry name" value="BPD_transp_1"/>
    <property type="match status" value="1"/>
</dbReference>